<feature type="signal peptide" evidence="1">
    <location>
        <begin position="1"/>
        <end position="21"/>
    </location>
</feature>
<dbReference type="SUPFAM" id="SSF82153">
    <property type="entry name" value="FAS1 domain"/>
    <property type="match status" value="1"/>
</dbReference>
<gene>
    <name evidence="3" type="ORF">DFQ05_0834</name>
</gene>
<dbReference type="SMART" id="SM00554">
    <property type="entry name" value="FAS1"/>
    <property type="match status" value="1"/>
</dbReference>
<comment type="caution">
    <text evidence="3">The sequence shown here is derived from an EMBL/GenBank/DDBJ whole genome shotgun (WGS) entry which is preliminary data.</text>
</comment>
<dbReference type="PROSITE" id="PS50213">
    <property type="entry name" value="FAS1"/>
    <property type="match status" value="1"/>
</dbReference>
<dbReference type="InterPro" id="IPR036378">
    <property type="entry name" value="FAS1_dom_sf"/>
</dbReference>
<organism evidence="3 4">
    <name type="scientific">Winogradskyella wandonensis</name>
    <dbReference type="NCBI Taxonomy" id="1442586"/>
    <lineage>
        <taxon>Bacteria</taxon>
        <taxon>Pseudomonadati</taxon>
        <taxon>Bacteroidota</taxon>
        <taxon>Flavobacteriia</taxon>
        <taxon>Flavobacteriales</taxon>
        <taxon>Flavobacteriaceae</taxon>
        <taxon>Winogradskyella</taxon>
    </lineage>
</organism>
<name>A0A4R1KXJ3_9FLAO</name>
<protein>
    <submittedName>
        <fullName evidence="3">Fasciclin domain-containing protein</fullName>
    </submittedName>
</protein>
<evidence type="ECO:0000313" key="4">
    <source>
        <dbReference type="Proteomes" id="UP000295714"/>
    </source>
</evidence>
<keyword evidence="1" id="KW-0732">Signal</keyword>
<sequence>MKKIILTLSAVLVLISFNSCKDTNKTQEQTPVAVKPLDELQPDTTFDDVVTTFEALEQDPNYNSLLKLVNQARMIDAVKGLSDVTFFAPTNAAINRLPEGTYDNLRLPQNLGKLQNILKYHIVQGETDAATLVATLKDMDTPYRLKTLTGGYISLRLVEGVIIITDEHGTESKVSEPDIETSNGVIHGIENVLIPITK</sequence>
<feature type="domain" description="FAS1" evidence="2">
    <location>
        <begin position="49"/>
        <end position="193"/>
    </location>
</feature>
<dbReference type="AlphaFoldDB" id="A0A4R1KXJ3"/>
<dbReference type="OrthoDB" id="9800666at2"/>
<dbReference type="Pfam" id="PF02469">
    <property type="entry name" value="Fasciclin"/>
    <property type="match status" value="1"/>
</dbReference>
<keyword evidence="4" id="KW-1185">Reference proteome</keyword>
<evidence type="ECO:0000313" key="3">
    <source>
        <dbReference type="EMBL" id="TCK69313.1"/>
    </source>
</evidence>
<dbReference type="PANTHER" id="PTHR10900">
    <property type="entry name" value="PERIOSTIN-RELATED"/>
    <property type="match status" value="1"/>
</dbReference>
<evidence type="ECO:0000259" key="2">
    <source>
        <dbReference type="PROSITE" id="PS50213"/>
    </source>
</evidence>
<dbReference type="EMBL" id="SMGI01000001">
    <property type="protein sequence ID" value="TCK69313.1"/>
    <property type="molecule type" value="Genomic_DNA"/>
</dbReference>
<dbReference type="Proteomes" id="UP000295714">
    <property type="component" value="Unassembled WGS sequence"/>
</dbReference>
<feature type="chain" id="PRO_5020970205" evidence="1">
    <location>
        <begin position="22"/>
        <end position="198"/>
    </location>
</feature>
<dbReference type="Gene3D" id="2.30.180.10">
    <property type="entry name" value="FAS1 domain"/>
    <property type="match status" value="1"/>
</dbReference>
<dbReference type="InterPro" id="IPR000782">
    <property type="entry name" value="FAS1_domain"/>
</dbReference>
<dbReference type="RefSeq" id="WP_132703834.1">
    <property type="nucleotide sequence ID" value="NZ_SMGI01000001.1"/>
</dbReference>
<accession>A0A4R1KXJ3</accession>
<dbReference type="PANTHER" id="PTHR10900:SF77">
    <property type="entry name" value="FI19380P1"/>
    <property type="match status" value="1"/>
</dbReference>
<reference evidence="3 4" key="1">
    <citation type="journal article" date="2015" name="Stand. Genomic Sci.">
        <title>Genomic Encyclopedia of Bacterial and Archaeal Type Strains, Phase III: the genomes of soil and plant-associated and newly described type strains.</title>
        <authorList>
            <person name="Whitman W.B."/>
            <person name="Woyke T."/>
            <person name="Klenk H.P."/>
            <person name="Zhou Y."/>
            <person name="Lilburn T.G."/>
            <person name="Beck B.J."/>
            <person name="De Vos P."/>
            <person name="Vandamme P."/>
            <person name="Eisen J.A."/>
            <person name="Garrity G."/>
            <person name="Hugenholtz P."/>
            <person name="Kyrpides N.C."/>
        </authorList>
    </citation>
    <scope>NUCLEOTIDE SEQUENCE [LARGE SCALE GENOMIC DNA]</scope>
    <source>
        <strain evidence="3 4">CECT 8445</strain>
    </source>
</reference>
<dbReference type="InterPro" id="IPR050904">
    <property type="entry name" value="Adhesion/Biosynth-related"/>
</dbReference>
<proteinExistence type="predicted"/>
<evidence type="ECO:0000256" key="1">
    <source>
        <dbReference type="SAM" id="SignalP"/>
    </source>
</evidence>